<name>A0A849AE12_9ACTN</name>
<dbReference type="Proteomes" id="UP000562984">
    <property type="component" value="Unassembled WGS sequence"/>
</dbReference>
<feature type="region of interest" description="Disordered" evidence="1">
    <location>
        <begin position="153"/>
        <end position="173"/>
    </location>
</feature>
<sequence>MDIIRRRVCDRGAALDHRDGLTVKAYAVTERGVDGAAINSYAPFYLWGSTRAAAHFHYGGGGFAGIVSDFGRPSVRTWLPVAARRGGLPAARVDTLELREWLLAPDVDPAGVAEWMRAEVRSGDDEMHWTATGIDVTAWRAVLIRTTARGADAWPSGASAGAGDAALAAPASEADTTRYRVLHVSEPAGHPDARPLPP</sequence>
<gene>
    <name evidence="2" type="ORF">HKD39_05175</name>
</gene>
<evidence type="ECO:0000313" key="3">
    <source>
        <dbReference type="Proteomes" id="UP000562984"/>
    </source>
</evidence>
<dbReference type="Pfam" id="PF16157">
    <property type="entry name" value="DUF4865"/>
    <property type="match status" value="1"/>
</dbReference>
<dbReference type="AlphaFoldDB" id="A0A849AE12"/>
<accession>A0A849AE12</accession>
<keyword evidence="3" id="KW-1185">Reference proteome</keyword>
<organism evidence="2 3">
    <name type="scientific">Nakamurella aerolata</name>
    <dbReference type="NCBI Taxonomy" id="1656892"/>
    <lineage>
        <taxon>Bacteria</taxon>
        <taxon>Bacillati</taxon>
        <taxon>Actinomycetota</taxon>
        <taxon>Actinomycetes</taxon>
        <taxon>Nakamurellales</taxon>
        <taxon>Nakamurellaceae</taxon>
        <taxon>Nakamurella</taxon>
    </lineage>
</organism>
<dbReference type="EMBL" id="JABEND010000002">
    <property type="protein sequence ID" value="NNG35112.1"/>
    <property type="molecule type" value="Genomic_DNA"/>
</dbReference>
<reference evidence="2 3" key="1">
    <citation type="submission" date="2020-05" db="EMBL/GenBank/DDBJ databases">
        <title>Nakamurella sp. DB0629 isolated from air conditioner.</title>
        <authorList>
            <person name="Kim D.H."/>
            <person name="Kim D.-U."/>
        </authorList>
    </citation>
    <scope>NUCLEOTIDE SEQUENCE [LARGE SCALE GENOMIC DNA]</scope>
    <source>
        <strain evidence="2 3">DB0629</strain>
    </source>
</reference>
<proteinExistence type="predicted"/>
<comment type="caution">
    <text evidence="2">The sequence shown here is derived from an EMBL/GenBank/DDBJ whole genome shotgun (WGS) entry which is preliminary data.</text>
</comment>
<protein>
    <submittedName>
        <fullName evidence="2">DUF4865 family protein</fullName>
    </submittedName>
</protein>
<evidence type="ECO:0000256" key="1">
    <source>
        <dbReference type="SAM" id="MobiDB-lite"/>
    </source>
</evidence>
<evidence type="ECO:0000313" key="2">
    <source>
        <dbReference type="EMBL" id="NNG35112.1"/>
    </source>
</evidence>
<dbReference type="InterPro" id="IPR032349">
    <property type="entry name" value="DUF4865"/>
</dbReference>